<reference evidence="1" key="1">
    <citation type="submission" date="2023-07" db="EMBL/GenBank/DDBJ databases">
        <authorList>
            <person name="Kim M."/>
        </authorList>
    </citation>
    <scope>NUCLEOTIDE SEQUENCE</scope>
    <source>
        <strain evidence="1">BIUV-7</strain>
    </source>
</reference>
<organism evidence="1 2">
    <name type="scientific">Sphingomonas natans</name>
    <dbReference type="NCBI Taxonomy" id="3063330"/>
    <lineage>
        <taxon>Bacteria</taxon>
        <taxon>Pseudomonadati</taxon>
        <taxon>Pseudomonadota</taxon>
        <taxon>Alphaproteobacteria</taxon>
        <taxon>Sphingomonadales</taxon>
        <taxon>Sphingomonadaceae</taxon>
        <taxon>Sphingomonas</taxon>
    </lineage>
</organism>
<proteinExistence type="predicted"/>
<protein>
    <submittedName>
        <fullName evidence="1">Uncharacterized protein</fullName>
    </submittedName>
</protein>
<gene>
    <name evidence="1" type="ORF">Q4F19_00750</name>
</gene>
<keyword evidence="2" id="KW-1185">Reference proteome</keyword>
<dbReference type="EMBL" id="JAUOTP010000001">
    <property type="protein sequence ID" value="MDO6412900.1"/>
    <property type="molecule type" value="Genomic_DNA"/>
</dbReference>
<evidence type="ECO:0000313" key="1">
    <source>
        <dbReference type="EMBL" id="MDO6412900.1"/>
    </source>
</evidence>
<dbReference type="Proteomes" id="UP001169764">
    <property type="component" value="Unassembled WGS sequence"/>
</dbReference>
<name>A0ABT8Y3L2_9SPHN</name>
<sequence>MSGKYQYVTPRNPADLERIDHIATGEVPGTVVIDDFHRLVSETQSKLIDIAKTKADLGNASPLPKLVIIGINQLGESLIQVAHDIAKRLGIHRVEPASRDQFNAIQSEGERALNISFDDTSSLWEDSRGDYWLIQRLLKLGCTQNNVTETVNGVEKALKVDLPSVRTLLTADLSSAYQNITKEFCRGKRFRPGNDPYFKLLKAVSEQNEPAVDIKLLANQLGDLRQSINNIKDHRLKVLIDEKGNLSRFFHYNPENSLFSIDDQALFFYLKNLDWDRLRAECGFREVSETFEFDIAISFAGENRKLAETICERLRFLDFNVFTTSFTRRTFWE</sequence>
<accession>A0ABT8Y3L2</accession>
<comment type="caution">
    <text evidence="1">The sequence shown here is derived from an EMBL/GenBank/DDBJ whole genome shotgun (WGS) entry which is preliminary data.</text>
</comment>
<evidence type="ECO:0000313" key="2">
    <source>
        <dbReference type="Proteomes" id="UP001169764"/>
    </source>
</evidence>